<dbReference type="InterPro" id="IPR029071">
    <property type="entry name" value="Ubiquitin-like_domsf"/>
</dbReference>
<feature type="domain" description="Ubiquitin-like" evidence="1">
    <location>
        <begin position="18"/>
        <end position="71"/>
    </location>
</feature>
<keyword evidence="3" id="KW-1185">Reference proteome</keyword>
<sequence length="81" mass="9246">MTQRESDVFIRIRRDAPLQTLILGYCERLNLKHEQLGFIYDGKRIHPTLTADDLEMEDEDSIEAFTEQVGGGVGLIIHVCD</sequence>
<dbReference type="InterPro" id="IPR000626">
    <property type="entry name" value="Ubiquitin-like_dom"/>
</dbReference>
<gene>
    <name evidence="2" type="ORF">KY290_017364</name>
</gene>
<protein>
    <recommendedName>
        <fullName evidence="1">Ubiquitin-like domain-containing protein</fullName>
    </recommendedName>
</protein>
<evidence type="ECO:0000313" key="3">
    <source>
        <dbReference type="Proteomes" id="UP000826656"/>
    </source>
</evidence>
<dbReference type="PROSITE" id="PS50053">
    <property type="entry name" value="UBIQUITIN_2"/>
    <property type="match status" value="1"/>
</dbReference>
<dbReference type="PANTHER" id="PTHR10562">
    <property type="entry name" value="SMALL UBIQUITIN-RELATED MODIFIER"/>
    <property type="match status" value="1"/>
</dbReference>
<evidence type="ECO:0000259" key="1">
    <source>
        <dbReference type="PROSITE" id="PS50053"/>
    </source>
</evidence>
<evidence type="ECO:0000313" key="2">
    <source>
        <dbReference type="EMBL" id="KAH0761291.1"/>
    </source>
</evidence>
<organism evidence="2 3">
    <name type="scientific">Solanum tuberosum</name>
    <name type="common">Potato</name>
    <dbReference type="NCBI Taxonomy" id="4113"/>
    <lineage>
        <taxon>Eukaryota</taxon>
        <taxon>Viridiplantae</taxon>
        <taxon>Streptophyta</taxon>
        <taxon>Embryophyta</taxon>
        <taxon>Tracheophyta</taxon>
        <taxon>Spermatophyta</taxon>
        <taxon>Magnoliopsida</taxon>
        <taxon>eudicotyledons</taxon>
        <taxon>Gunneridae</taxon>
        <taxon>Pentapetalae</taxon>
        <taxon>asterids</taxon>
        <taxon>lamiids</taxon>
        <taxon>Solanales</taxon>
        <taxon>Solanaceae</taxon>
        <taxon>Solanoideae</taxon>
        <taxon>Solaneae</taxon>
        <taxon>Solanum</taxon>
    </lineage>
</organism>
<name>A0ABQ7VB68_SOLTU</name>
<accession>A0ABQ7VB68</accession>
<comment type="caution">
    <text evidence="2">The sequence shown here is derived from an EMBL/GenBank/DDBJ whole genome shotgun (WGS) entry which is preliminary data.</text>
</comment>
<reference evidence="2 3" key="1">
    <citation type="journal article" date="2021" name="bioRxiv">
        <title>Chromosome-scale and haplotype-resolved genome assembly of a tetraploid potato cultivar.</title>
        <authorList>
            <person name="Sun H."/>
            <person name="Jiao W.-B."/>
            <person name="Krause K."/>
            <person name="Campoy J.A."/>
            <person name="Goel M."/>
            <person name="Folz-Donahue K."/>
            <person name="Kukat C."/>
            <person name="Huettel B."/>
            <person name="Schneeberger K."/>
        </authorList>
    </citation>
    <scope>NUCLEOTIDE SEQUENCE [LARGE SCALE GENOMIC DNA]</scope>
    <source>
        <strain evidence="2">SolTubOtavaFocal</strain>
        <tissue evidence="2">Leaves</tissue>
    </source>
</reference>
<dbReference type="EMBL" id="JAIVGD010000013">
    <property type="protein sequence ID" value="KAH0761291.1"/>
    <property type="molecule type" value="Genomic_DNA"/>
</dbReference>
<dbReference type="Pfam" id="PF11976">
    <property type="entry name" value="Rad60-SLD"/>
    <property type="match status" value="1"/>
</dbReference>
<proteinExistence type="predicted"/>
<dbReference type="InterPro" id="IPR022617">
    <property type="entry name" value="Rad60/SUMO-like_dom"/>
</dbReference>
<dbReference type="Proteomes" id="UP000826656">
    <property type="component" value="Unassembled WGS sequence"/>
</dbReference>
<dbReference type="SUPFAM" id="SSF54236">
    <property type="entry name" value="Ubiquitin-like"/>
    <property type="match status" value="1"/>
</dbReference>
<dbReference type="Gene3D" id="3.10.20.90">
    <property type="entry name" value="Phosphatidylinositol 3-kinase Catalytic Subunit, Chain A, domain 1"/>
    <property type="match status" value="1"/>
</dbReference>